<dbReference type="RefSeq" id="WP_147845998.1">
    <property type="nucleotide sequence ID" value="NZ_VDUZ01000005.1"/>
</dbReference>
<dbReference type="AlphaFoldDB" id="A0A5C8PSZ1"/>
<organism evidence="1 2">
    <name type="scientific">Vineibacter terrae</name>
    <dbReference type="NCBI Taxonomy" id="2586908"/>
    <lineage>
        <taxon>Bacteria</taxon>
        <taxon>Pseudomonadati</taxon>
        <taxon>Pseudomonadota</taxon>
        <taxon>Alphaproteobacteria</taxon>
        <taxon>Hyphomicrobiales</taxon>
        <taxon>Vineibacter</taxon>
    </lineage>
</organism>
<dbReference type="EMBL" id="VDUZ01000005">
    <property type="protein sequence ID" value="TXL79491.1"/>
    <property type="molecule type" value="Genomic_DNA"/>
</dbReference>
<protein>
    <submittedName>
        <fullName evidence="1">Uncharacterized protein</fullName>
    </submittedName>
</protein>
<dbReference type="Proteomes" id="UP000321638">
    <property type="component" value="Unassembled WGS sequence"/>
</dbReference>
<evidence type="ECO:0000313" key="1">
    <source>
        <dbReference type="EMBL" id="TXL79491.1"/>
    </source>
</evidence>
<evidence type="ECO:0000313" key="2">
    <source>
        <dbReference type="Proteomes" id="UP000321638"/>
    </source>
</evidence>
<proteinExistence type="predicted"/>
<gene>
    <name evidence="1" type="ORF">FHP25_05975</name>
</gene>
<sequence>MRGHPQMFNNLVSNPPVAPATFDLTNLRDNLRAVTAQPGVGVRWVAKQINNGRYVIHGVSASTHQHAMLVVDNTYKLITGYPGQNMGGLGQAPVKIREW</sequence>
<comment type="caution">
    <text evidence="1">The sequence shown here is derived from an EMBL/GenBank/DDBJ whole genome shotgun (WGS) entry which is preliminary data.</text>
</comment>
<name>A0A5C8PSZ1_9HYPH</name>
<accession>A0A5C8PSZ1</accession>
<reference evidence="1 2" key="1">
    <citation type="submission" date="2019-06" db="EMBL/GenBank/DDBJ databases">
        <title>New taxonomy in bacterial strain CC-CFT640, isolated from vineyard.</title>
        <authorList>
            <person name="Lin S.-Y."/>
            <person name="Tsai C.-F."/>
            <person name="Young C.-C."/>
        </authorList>
    </citation>
    <scope>NUCLEOTIDE SEQUENCE [LARGE SCALE GENOMIC DNA]</scope>
    <source>
        <strain evidence="1 2">CC-CFT640</strain>
    </source>
</reference>
<keyword evidence="2" id="KW-1185">Reference proteome</keyword>